<comment type="caution">
    <text evidence="1">The sequence shown here is derived from an EMBL/GenBank/DDBJ whole genome shotgun (WGS) entry which is preliminary data.</text>
</comment>
<dbReference type="EMBL" id="JBHLWO010000004">
    <property type="protein sequence ID" value="MFC0321116.1"/>
    <property type="molecule type" value="Genomic_DNA"/>
</dbReference>
<dbReference type="Proteomes" id="UP001589774">
    <property type="component" value="Unassembled WGS sequence"/>
</dbReference>
<dbReference type="Pfam" id="PF20365">
    <property type="entry name" value="DUF6660"/>
    <property type="match status" value="1"/>
</dbReference>
<sequence>MKLLSYICALIVLVQVMMPCTDKIATTSLHKRTEFSIASSKNQDHKDSCTPFCQCTCCATPSIQQLAYIIVSPDPIVLESHNWHTPGKCLEVHINVWQPPKVIS</sequence>
<protein>
    <submittedName>
        <fullName evidence="1">DUF6660 family protein</fullName>
    </submittedName>
</protein>
<accession>A0ABV6HQZ1</accession>
<organism evidence="1 2">
    <name type="scientific">Olivibacter oleidegradans</name>
    <dbReference type="NCBI Taxonomy" id="760123"/>
    <lineage>
        <taxon>Bacteria</taxon>
        <taxon>Pseudomonadati</taxon>
        <taxon>Bacteroidota</taxon>
        <taxon>Sphingobacteriia</taxon>
        <taxon>Sphingobacteriales</taxon>
        <taxon>Sphingobacteriaceae</taxon>
        <taxon>Olivibacter</taxon>
    </lineage>
</organism>
<keyword evidence="2" id="KW-1185">Reference proteome</keyword>
<dbReference type="RefSeq" id="WP_013663539.1">
    <property type="nucleotide sequence ID" value="NZ_JBHLWO010000004.1"/>
</dbReference>
<gene>
    <name evidence="1" type="ORF">ACFFI0_22535</name>
</gene>
<proteinExistence type="predicted"/>
<evidence type="ECO:0000313" key="2">
    <source>
        <dbReference type="Proteomes" id="UP001589774"/>
    </source>
</evidence>
<reference evidence="1 2" key="1">
    <citation type="submission" date="2024-09" db="EMBL/GenBank/DDBJ databases">
        <authorList>
            <person name="Sun Q."/>
            <person name="Mori K."/>
        </authorList>
    </citation>
    <scope>NUCLEOTIDE SEQUENCE [LARGE SCALE GENOMIC DNA]</scope>
    <source>
        <strain evidence="1 2">CCM 7765</strain>
    </source>
</reference>
<evidence type="ECO:0000313" key="1">
    <source>
        <dbReference type="EMBL" id="MFC0321116.1"/>
    </source>
</evidence>
<name>A0ABV6HQZ1_9SPHI</name>
<dbReference type="InterPro" id="IPR046601">
    <property type="entry name" value="DUF6660"/>
</dbReference>